<reference evidence="7 8" key="1">
    <citation type="submission" date="2018-02" db="EMBL/GenBank/DDBJ databases">
        <title>Genomic Encyclopedia of Archaeal and Bacterial Type Strains, Phase II (KMG-II): from individual species to whole genera.</title>
        <authorList>
            <person name="Goeker M."/>
        </authorList>
    </citation>
    <scope>NUCLEOTIDE SEQUENCE [LARGE SCALE GENOMIC DNA]</scope>
    <source>
        <strain evidence="7 8">YU 961-1</strain>
    </source>
</reference>
<evidence type="ECO:0000313" key="7">
    <source>
        <dbReference type="EMBL" id="PPK71443.1"/>
    </source>
</evidence>
<keyword evidence="8" id="KW-1185">Reference proteome</keyword>
<keyword evidence="3 6" id="KW-0812">Transmembrane</keyword>
<evidence type="ECO:0000256" key="4">
    <source>
        <dbReference type="ARBA" id="ARBA00022989"/>
    </source>
</evidence>
<evidence type="ECO:0000256" key="3">
    <source>
        <dbReference type="ARBA" id="ARBA00022692"/>
    </source>
</evidence>
<dbReference type="OrthoDB" id="7260758at2"/>
<dbReference type="AlphaFoldDB" id="A0A2S6H1V4"/>
<comment type="similarity">
    <text evidence="2">Belongs to the oxidase-dependent Fe transporter (OFeT) (TC 9.A.10.1) family.</text>
</comment>
<feature type="transmembrane region" description="Helical" evidence="6">
    <location>
        <begin position="247"/>
        <end position="264"/>
    </location>
</feature>
<dbReference type="InterPro" id="IPR004923">
    <property type="entry name" value="FTR1/Fip1/EfeU"/>
</dbReference>
<name>A0A2S6H1V4_9PSEU</name>
<dbReference type="RefSeq" id="WP_104476622.1">
    <property type="nucleotide sequence ID" value="NZ_CP154825.1"/>
</dbReference>
<dbReference type="GO" id="GO:0033573">
    <property type="term" value="C:high-affinity iron permease complex"/>
    <property type="evidence" value="ECO:0007669"/>
    <property type="project" value="InterPro"/>
</dbReference>
<feature type="transmembrane region" description="Helical" evidence="6">
    <location>
        <begin position="40"/>
        <end position="61"/>
    </location>
</feature>
<comment type="subcellular location">
    <subcellularLocation>
        <location evidence="1">Membrane</location>
        <topology evidence="1">Multi-pass membrane protein</topology>
    </subcellularLocation>
</comment>
<feature type="transmembrane region" description="Helical" evidence="6">
    <location>
        <begin position="73"/>
        <end position="92"/>
    </location>
</feature>
<feature type="transmembrane region" description="Helical" evidence="6">
    <location>
        <begin position="112"/>
        <end position="132"/>
    </location>
</feature>
<keyword evidence="4 6" id="KW-1133">Transmembrane helix</keyword>
<gene>
    <name evidence="7" type="ORF">CLV40_101633</name>
</gene>
<feature type="transmembrane region" description="Helical" evidence="6">
    <location>
        <begin position="152"/>
        <end position="170"/>
    </location>
</feature>
<proteinExistence type="inferred from homology"/>
<evidence type="ECO:0000256" key="6">
    <source>
        <dbReference type="SAM" id="Phobius"/>
    </source>
</evidence>
<evidence type="ECO:0000256" key="1">
    <source>
        <dbReference type="ARBA" id="ARBA00004141"/>
    </source>
</evidence>
<dbReference type="Proteomes" id="UP000239203">
    <property type="component" value="Unassembled WGS sequence"/>
</dbReference>
<dbReference type="GO" id="GO:0015093">
    <property type="term" value="F:ferrous iron transmembrane transporter activity"/>
    <property type="evidence" value="ECO:0007669"/>
    <property type="project" value="TreeGrafter"/>
</dbReference>
<dbReference type="NCBIfam" id="NF041756">
    <property type="entry name" value="EfeU"/>
    <property type="match status" value="1"/>
</dbReference>
<protein>
    <submittedName>
        <fullName evidence="7">High-affinity iron transporter</fullName>
    </submittedName>
</protein>
<keyword evidence="5 6" id="KW-0472">Membrane</keyword>
<evidence type="ECO:0000256" key="2">
    <source>
        <dbReference type="ARBA" id="ARBA00008333"/>
    </source>
</evidence>
<evidence type="ECO:0000313" key="8">
    <source>
        <dbReference type="Proteomes" id="UP000239203"/>
    </source>
</evidence>
<dbReference type="EMBL" id="PTIX01000001">
    <property type="protein sequence ID" value="PPK71443.1"/>
    <property type="molecule type" value="Genomic_DNA"/>
</dbReference>
<evidence type="ECO:0000256" key="5">
    <source>
        <dbReference type="ARBA" id="ARBA00023136"/>
    </source>
</evidence>
<accession>A0A2S6H1V4</accession>
<feature type="transmembrane region" description="Helical" evidence="6">
    <location>
        <begin position="182"/>
        <end position="201"/>
    </location>
</feature>
<dbReference type="PANTHER" id="PTHR31632">
    <property type="entry name" value="IRON TRANSPORTER FTH1"/>
    <property type="match status" value="1"/>
</dbReference>
<sequence length="284" mass="30214">MEYAFTGALLGLREGLEAALVVSILLAYLVRTERRGALKWVWAGVAAAVLLSVLVGAVITFTSAHLPFEAQETFGGAMSLLAVVFVTGMVFWMRNTARKISGELRGKLSDAVAIGPVAVVVVAFLSVGREGLETAVFFYATAQSAGRDSGPLIGFLIGIALAVALGWAIYRGAIKINLTRFFKITGVFLIFVAAGVLGYGLHDLQEAAVLPGLRSHAFDLSGPVPEDSWYGALLKGIFNYSAQTTKLQAWAWAIYVVVVLYLFLRPARTTAPVPATATAQGESK</sequence>
<feature type="transmembrane region" description="Helical" evidence="6">
    <location>
        <begin position="6"/>
        <end position="28"/>
    </location>
</feature>
<dbReference type="Pfam" id="PF03239">
    <property type="entry name" value="FTR1"/>
    <property type="match status" value="1"/>
</dbReference>
<comment type="caution">
    <text evidence="7">The sequence shown here is derived from an EMBL/GenBank/DDBJ whole genome shotgun (WGS) entry which is preliminary data.</text>
</comment>
<dbReference type="PANTHER" id="PTHR31632:SF2">
    <property type="entry name" value="PLASMA MEMBRANE IRON PERMEASE"/>
    <property type="match status" value="1"/>
</dbReference>
<organism evidence="7 8">
    <name type="scientific">Actinokineospora auranticolor</name>
    <dbReference type="NCBI Taxonomy" id="155976"/>
    <lineage>
        <taxon>Bacteria</taxon>
        <taxon>Bacillati</taxon>
        <taxon>Actinomycetota</taxon>
        <taxon>Actinomycetes</taxon>
        <taxon>Pseudonocardiales</taxon>
        <taxon>Pseudonocardiaceae</taxon>
        <taxon>Actinokineospora</taxon>
    </lineage>
</organism>